<dbReference type="GeneID" id="5883496"/>
<accession>B0EJN6</accession>
<dbReference type="eggNOG" id="ENOG502RID8">
    <property type="taxonomic scope" value="Eukaryota"/>
</dbReference>
<protein>
    <submittedName>
        <fullName evidence="1">Uncharacterized protein</fullName>
    </submittedName>
</protein>
<evidence type="ECO:0000313" key="2">
    <source>
        <dbReference type="Proteomes" id="UP000008076"/>
    </source>
</evidence>
<sequence length="112" mass="13473">MFEKESEAVDFINNKVKNIFKKYQYDVSSHQLKKKQFDKKKIEKPIRTALARIKDKLIQALNNETKFKELPINSKQKENEIKYNNYSRKNQTKSIIEILVNLFVCSIKNFQW</sequence>
<dbReference type="KEGG" id="edi:EDI_221100"/>
<dbReference type="Proteomes" id="UP000008076">
    <property type="component" value="Unassembled WGS sequence"/>
</dbReference>
<dbReference type="RefSeq" id="XP_001738414.1">
    <property type="nucleotide sequence ID" value="XM_001738362.1"/>
</dbReference>
<dbReference type="OrthoDB" id="10320405at2759"/>
<reference evidence="2" key="1">
    <citation type="submission" date="2007-12" db="EMBL/GenBank/DDBJ databases">
        <title>Annotation of Entamoeba dispar SAW760.</title>
        <authorList>
            <person name="Lorenzi H."/>
            <person name="Inman J."/>
            <person name="Schobel S."/>
            <person name="Amedeo P."/>
            <person name="Caler E."/>
        </authorList>
    </citation>
    <scope>NUCLEOTIDE SEQUENCE [LARGE SCALE GENOMIC DNA]</scope>
    <source>
        <strain evidence="2">ATCC PRA-260 / SAW760</strain>
    </source>
</reference>
<dbReference type="AlphaFoldDB" id="B0EJN6"/>
<evidence type="ECO:0000313" key="1">
    <source>
        <dbReference type="EMBL" id="EDR25261.1"/>
    </source>
</evidence>
<keyword evidence="2" id="KW-1185">Reference proteome</keyword>
<name>B0EJN6_ENTDS</name>
<dbReference type="EMBL" id="DS549587">
    <property type="protein sequence ID" value="EDR25261.1"/>
    <property type="molecule type" value="Genomic_DNA"/>
</dbReference>
<proteinExistence type="predicted"/>
<gene>
    <name evidence="1" type="ORF">EDI_221100</name>
</gene>
<organism evidence="2">
    <name type="scientific">Entamoeba dispar (strain ATCC PRA-260 / SAW760)</name>
    <dbReference type="NCBI Taxonomy" id="370354"/>
    <lineage>
        <taxon>Eukaryota</taxon>
        <taxon>Amoebozoa</taxon>
        <taxon>Evosea</taxon>
        <taxon>Archamoebae</taxon>
        <taxon>Mastigamoebida</taxon>
        <taxon>Entamoebidae</taxon>
        <taxon>Entamoeba</taxon>
    </lineage>
</organism>
<dbReference type="VEuPathDB" id="AmoebaDB:EDI_221100"/>